<protein>
    <submittedName>
        <fullName evidence="1">Uncharacterized protein</fullName>
    </submittedName>
</protein>
<gene>
    <name evidence="1" type="ORF">A4U43_C07F36840</name>
</gene>
<reference evidence="2" key="1">
    <citation type="journal article" date="2017" name="Nat. Commun.">
        <title>The asparagus genome sheds light on the origin and evolution of a young Y chromosome.</title>
        <authorList>
            <person name="Harkess A."/>
            <person name="Zhou J."/>
            <person name="Xu C."/>
            <person name="Bowers J.E."/>
            <person name="Van der Hulst R."/>
            <person name="Ayyampalayam S."/>
            <person name="Mercati F."/>
            <person name="Riccardi P."/>
            <person name="McKain M.R."/>
            <person name="Kakrana A."/>
            <person name="Tang H."/>
            <person name="Ray J."/>
            <person name="Groenendijk J."/>
            <person name="Arikit S."/>
            <person name="Mathioni S.M."/>
            <person name="Nakano M."/>
            <person name="Shan H."/>
            <person name="Telgmann-Rauber A."/>
            <person name="Kanno A."/>
            <person name="Yue Z."/>
            <person name="Chen H."/>
            <person name="Li W."/>
            <person name="Chen Y."/>
            <person name="Xu X."/>
            <person name="Zhang Y."/>
            <person name="Luo S."/>
            <person name="Chen H."/>
            <person name="Gao J."/>
            <person name="Mao Z."/>
            <person name="Pires J.C."/>
            <person name="Luo M."/>
            <person name="Kudrna D."/>
            <person name="Wing R.A."/>
            <person name="Meyers B.C."/>
            <person name="Yi K."/>
            <person name="Kong H."/>
            <person name="Lavrijsen P."/>
            <person name="Sunseri F."/>
            <person name="Falavigna A."/>
            <person name="Ye Y."/>
            <person name="Leebens-Mack J.H."/>
            <person name="Chen G."/>
        </authorList>
    </citation>
    <scope>NUCLEOTIDE SEQUENCE [LARGE SCALE GENOMIC DNA]</scope>
    <source>
        <strain evidence="2">cv. DH0086</strain>
    </source>
</reference>
<proteinExistence type="predicted"/>
<dbReference type="Gramene" id="ONK65413">
    <property type="protein sequence ID" value="ONK65413"/>
    <property type="gene ID" value="A4U43_C07F36840"/>
</dbReference>
<evidence type="ECO:0000313" key="1">
    <source>
        <dbReference type="EMBL" id="ONK65413.1"/>
    </source>
</evidence>
<dbReference type="Proteomes" id="UP000243459">
    <property type="component" value="Chromosome 7"/>
</dbReference>
<organism evidence="1 2">
    <name type="scientific">Asparagus officinalis</name>
    <name type="common">Garden asparagus</name>
    <dbReference type="NCBI Taxonomy" id="4686"/>
    <lineage>
        <taxon>Eukaryota</taxon>
        <taxon>Viridiplantae</taxon>
        <taxon>Streptophyta</taxon>
        <taxon>Embryophyta</taxon>
        <taxon>Tracheophyta</taxon>
        <taxon>Spermatophyta</taxon>
        <taxon>Magnoliopsida</taxon>
        <taxon>Liliopsida</taxon>
        <taxon>Asparagales</taxon>
        <taxon>Asparagaceae</taxon>
        <taxon>Asparagoideae</taxon>
        <taxon>Asparagus</taxon>
    </lineage>
</organism>
<sequence>MAEVVSIRRGSTIIEEANDKISAVLEVSKEPEHMDNCKDIEEGEMLVDREQNDMREDEVNSNSNNEDMEDKLVQTLVHNKFQALDYEMDEVEKDEDLEEDIKKCTYRRSRRGNSPTIKRLKRLNRIQECQALVIIEPKIQSHRVEKVKRGLKMDKSMANRTGDIWFLCKDFFNINLLVDSGQHLTMEIFCEEWDLAVVISLVHTKCTKKERQELWSSLLQVMPNTTAWMIALVTSSGP</sequence>
<accession>A0A5P1EI37</accession>
<dbReference type="AlphaFoldDB" id="A0A5P1EI37"/>
<dbReference type="EMBL" id="CM007387">
    <property type="protein sequence ID" value="ONK65413.1"/>
    <property type="molecule type" value="Genomic_DNA"/>
</dbReference>
<evidence type="ECO:0000313" key="2">
    <source>
        <dbReference type="Proteomes" id="UP000243459"/>
    </source>
</evidence>
<name>A0A5P1EI37_ASPOF</name>
<keyword evidence="2" id="KW-1185">Reference proteome</keyword>